<dbReference type="PROSITE" id="PS51462">
    <property type="entry name" value="NUDIX"/>
    <property type="match status" value="1"/>
</dbReference>
<organism evidence="2 3">
    <name type="scientific">Rhynocoris fuscipes</name>
    <dbReference type="NCBI Taxonomy" id="488301"/>
    <lineage>
        <taxon>Eukaryota</taxon>
        <taxon>Metazoa</taxon>
        <taxon>Ecdysozoa</taxon>
        <taxon>Arthropoda</taxon>
        <taxon>Hexapoda</taxon>
        <taxon>Insecta</taxon>
        <taxon>Pterygota</taxon>
        <taxon>Neoptera</taxon>
        <taxon>Paraneoptera</taxon>
        <taxon>Hemiptera</taxon>
        <taxon>Heteroptera</taxon>
        <taxon>Panheteroptera</taxon>
        <taxon>Cimicomorpha</taxon>
        <taxon>Reduviidae</taxon>
        <taxon>Harpactorinae</taxon>
        <taxon>Harpactorini</taxon>
        <taxon>Rhynocoris</taxon>
    </lineage>
</organism>
<dbReference type="InterPro" id="IPR000086">
    <property type="entry name" value="NUDIX_hydrolase_dom"/>
</dbReference>
<sequence length="291" mass="33495">MNSGGLIRSLLSHIKCRNIDYPNKNGKKIERFPVPDDKVSWNTEWIEYSPQEYTAIHAKGKSWSDPDINDPNFNPSWNKLDGNINRCSHMGEYNILNGYPLNPIGRTGLKGRGILGRWGPNHAADPIVTKWKRDKNNSIIYDDESKKPILQFIAIKRKDCNEWAIPGGMVDPGEIVSQTLKREFFEEALNFIEMNDNEKVNITNYLNKFFSKGTEVYRGYVDDIRNTDNSWMETVAQNFHDEDGSLLEKLCLKAGDDAKDVVWTDISKNLQLYASHSDFIKLVVEKHNSHW</sequence>
<dbReference type="Gene3D" id="3.90.79.10">
    <property type="entry name" value="Nucleoside Triphosphate Pyrophosphohydrolase"/>
    <property type="match status" value="1"/>
</dbReference>
<dbReference type="Proteomes" id="UP001461498">
    <property type="component" value="Unassembled WGS sequence"/>
</dbReference>
<dbReference type="PANTHER" id="PTHR13030:SF8">
    <property type="entry name" value="ADP-RIBOSE PYROPHOSPHATASE, MITOCHONDRIAL"/>
    <property type="match status" value="1"/>
</dbReference>
<dbReference type="FunFam" id="3.90.79.10:FF:000021">
    <property type="entry name" value="ADP-ribose pyrophosphatase, mitochondrial isoform X1"/>
    <property type="match status" value="1"/>
</dbReference>
<dbReference type="GO" id="GO:0047631">
    <property type="term" value="F:ADP-ribose diphosphatase activity"/>
    <property type="evidence" value="ECO:0007669"/>
    <property type="project" value="InterPro"/>
</dbReference>
<comment type="caution">
    <text evidence="2">The sequence shown here is derived from an EMBL/GenBank/DDBJ whole genome shotgun (WGS) entry which is preliminary data.</text>
</comment>
<proteinExistence type="predicted"/>
<accession>A0AAW1CPZ1</accession>
<dbReference type="Pfam" id="PF00293">
    <property type="entry name" value="NUDIX"/>
    <property type="match status" value="1"/>
</dbReference>
<dbReference type="PANTHER" id="PTHR13030">
    <property type="entry name" value="NUDIX HYDROLASE"/>
    <property type="match status" value="1"/>
</dbReference>
<keyword evidence="3" id="KW-1185">Reference proteome</keyword>
<dbReference type="Pfam" id="PF25969">
    <property type="entry name" value="NUDT9_N"/>
    <property type="match status" value="1"/>
</dbReference>
<name>A0AAW1CPZ1_9HEMI</name>
<dbReference type="InterPro" id="IPR039989">
    <property type="entry name" value="NUDT9"/>
</dbReference>
<evidence type="ECO:0000313" key="3">
    <source>
        <dbReference type="Proteomes" id="UP001461498"/>
    </source>
</evidence>
<evidence type="ECO:0000259" key="1">
    <source>
        <dbReference type="PROSITE" id="PS51462"/>
    </source>
</evidence>
<reference evidence="2 3" key="1">
    <citation type="submission" date="2022-12" db="EMBL/GenBank/DDBJ databases">
        <title>Chromosome-level genome assembly of true bugs.</title>
        <authorList>
            <person name="Ma L."/>
            <person name="Li H."/>
        </authorList>
    </citation>
    <scope>NUCLEOTIDE SEQUENCE [LARGE SCALE GENOMIC DNA]</scope>
    <source>
        <strain evidence="2">Lab_2022b</strain>
    </source>
</reference>
<dbReference type="CDD" id="cd03670">
    <property type="entry name" value="NUDIX_ADPRase_Nudt9"/>
    <property type="match status" value="1"/>
</dbReference>
<protein>
    <recommendedName>
        <fullName evidence="1">Nudix hydrolase domain-containing protein</fullName>
    </recommendedName>
</protein>
<evidence type="ECO:0000313" key="2">
    <source>
        <dbReference type="EMBL" id="KAK9498567.1"/>
    </source>
</evidence>
<dbReference type="EMBL" id="JAPXFL010000012">
    <property type="protein sequence ID" value="KAK9498567.1"/>
    <property type="molecule type" value="Genomic_DNA"/>
</dbReference>
<dbReference type="InterPro" id="IPR015797">
    <property type="entry name" value="NUDIX_hydrolase-like_dom_sf"/>
</dbReference>
<dbReference type="SUPFAM" id="SSF55811">
    <property type="entry name" value="Nudix"/>
    <property type="match status" value="1"/>
</dbReference>
<feature type="domain" description="Nudix hydrolase" evidence="1">
    <location>
        <begin position="131"/>
        <end position="286"/>
    </location>
</feature>
<dbReference type="AlphaFoldDB" id="A0AAW1CPZ1"/>
<gene>
    <name evidence="2" type="ORF">O3M35_003168</name>
</gene>